<keyword evidence="4" id="KW-1185">Reference proteome</keyword>
<protein>
    <submittedName>
        <fullName evidence="3">GHKL domain-containing protein</fullName>
    </submittedName>
</protein>
<evidence type="ECO:0000256" key="1">
    <source>
        <dbReference type="SAM" id="Phobius"/>
    </source>
</evidence>
<keyword evidence="1" id="KW-1133">Transmembrane helix</keyword>
<feature type="transmembrane region" description="Helical" evidence="1">
    <location>
        <begin position="181"/>
        <end position="199"/>
    </location>
</feature>
<proteinExistence type="predicted"/>
<reference evidence="3" key="1">
    <citation type="submission" date="2018-10" db="EMBL/GenBank/DDBJ databases">
        <title>Schaedlerella arabinophila gen. nov. sp. nov., isolated from the mouse intestinal tract and comparative analysis with the genome of the closely related altered Schaedler flora strain ASF502.</title>
        <authorList>
            <person name="Miyake S."/>
            <person name="Soh M."/>
            <person name="Seedorf H."/>
        </authorList>
    </citation>
    <scope>NUCLEOTIDE SEQUENCE [LARGE SCALE GENOMIC DNA]</scope>
    <source>
        <strain evidence="3">DSM 106076</strain>
    </source>
</reference>
<dbReference type="Pfam" id="PF14501">
    <property type="entry name" value="HATPase_c_5"/>
    <property type="match status" value="1"/>
</dbReference>
<keyword evidence="1" id="KW-0472">Membrane</keyword>
<evidence type="ECO:0000313" key="3">
    <source>
        <dbReference type="EMBL" id="RRK31026.1"/>
    </source>
</evidence>
<feature type="domain" description="Sensor histidine kinase NatK-like C-terminal" evidence="2">
    <location>
        <begin position="320"/>
        <end position="418"/>
    </location>
</feature>
<accession>A0A3R8KSQ8</accession>
<dbReference type="AlphaFoldDB" id="A0A3R8KSQ8"/>
<dbReference type="PANTHER" id="PTHR40448">
    <property type="entry name" value="TWO-COMPONENT SENSOR HISTIDINE KINASE"/>
    <property type="match status" value="1"/>
</dbReference>
<feature type="transmembrane region" description="Helical" evidence="1">
    <location>
        <begin position="65"/>
        <end position="81"/>
    </location>
</feature>
<dbReference type="InterPro" id="IPR036890">
    <property type="entry name" value="HATPase_C_sf"/>
</dbReference>
<dbReference type="Gene3D" id="3.30.565.10">
    <property type="entry name" value="Histidine kinase-like ATPase, C-terminal domain"/>
    <property type="match status" value="1"/>
</dbReference>
<dbReference type="RefSeq" id="WP_125126777.1">
    <property type="nucleotide sequence ID" value="NZ_RHJS01000002.1"/>
</dbReference>
<dbReference type="EMBL" id="RHJS01000002">
    <property type="protein sequence ID" value="RRK31026.1"/>
    <property type="molecule type" value="Genomic_DNA"/>
</dbReference>
<feature type="transmembrane region" description="Helical" evidence="1">
    <location>
        <begin position="87"/>
        <end position="108"/>
    </location>
</feature>
<gene>
    <name evidence="3" type="ORF">EBB54_06300</name>
</gene>
<evidence type="ECO:0000313" key="4">
    <source>
        <dbReference type="Proteomes" id="UP000274920"/>
    </source>
</evidence>
<dbReference type="PANTHER" id="PTHR40448:SF1">
    <property type="entry name" value="TWO-COMPONENT SENSOR HISTIDINE KINASE"/>
    <property type="match status" value="1"/>
</dbReference>
<feature type="transmembrane region" description="Helical" evidence="1">
    <location>
        <begin position="151"/>
        <end position="169"/>
    </location>
</feature>
<dbReference type="SUPFAM" id="SSF55874">
    <property type="entry name" value="ATPase domain of HSP90 chaperone/DNA topoisomerase II/histidine kinase"/>
    <property type="match status" value="1"/>
</dbReference>
<keyword evidence="1" id="KW-0812">Transmembrane</keyword>
<feature type="transmembrane region" description="Helical" evidence="1">
    <location>
        <begin position="120"/>
        <end position="136"/>
    </location>
</feature>
<comment type="caution">
    <text evidence="3">The sequence shown here is derived from an EMBL/GenBank/DDBJ whole genome shotgun (WGS) entry which is preliminary data.</text>
</comment>
<organism evidence="3 4">
    <name type="scientific">Schaedlerella arabinosiphila</name>
    <dbReference type="NCBI Taxonomy" id="2044587"/>
    <lineage>
        <taxon>Bacteria</taxon>
        <taxon>Bacillati</taxon>
        <taxon>Bacillota</taxon>
        <taxon>Clostridia</taxon>
        <taxon>Lachnospirales</taxon>
        <taxon>Lachnospiraceae</taxon>
        <taxon>Schaedlerella</taxon>
    </lineage>
</organism>
<evidence type="ECO:0000259" key="2">
    <source>
        <dbReference type="Pfam" id="PF14501"/>
    </source>
</evidence>
<name>A0A3R8KSQ8_9FIRM</name>
<feature type="transmembrane region" description="Helical" evidence="1">
    <location>
        <begin position="42"/>
        <end position="58"/>
    </location>
</feature>
<dbReference type="Proteomes" id="UP000274920">
    <property type="component" value="Unassembled WGS sequence"/>
</dbReference>
<dbReference type="InterPro" id="IPR032834">
    <property type="entry name" value="NatK-like_C"/>
</dbReference>
<dbReference type="GO" id="GO:0042802">
    <property type="term" value="F:identical protein binding"/>
    <property type="evidence" value="ECO:0007669"/>
    <property type="project" value="TreeGrafter"/>
</dbReference>
<sequence>MNLEISDVILILVSNIVRFYALKRFVDTFFAKEGCSCRHMEILYGIANFWTIIIYYIFRSPAYNIFSNLIAFFVVVLPYQVKLSRKIVLVLLTYAVNILIDIIVVFSLAKYTVGGEVDQVYGCVTSLGMLIVAVILEKTMLVKNESNLPTLYRIALGCVPTVSIFCIHYTVMADISQKMKAVIVSSGILFINLLIFYLYNSLEHFYSARIEKQLFEQMVEVYANQLDLVRESQKQVNALRHDMKHHIIELSALARAEKGNEIIEYLHGMEKFMLNQKEHVSTGNNEIDGVLNYLLQKAYEILEHVDIKITIPDEIYWTNFNVCVILGNLVDNAIREAGKSEEKYLEINIRSKQGILLVFIENSYAGKIMMHDNKIKSSQQNLAIHGIGLENVKKIVQENGGEMNIEYSQERFKVQVLLYLSNLK</sequence>
<feature type="transmembrane region" description="Helical" evidence="1">
    <location>
        <begin position="5"/>
        <end position="22"/>
    </location>
</feature>